<accession>A0A173V1N7</accession>
<name>A0A173V1N7_9FIRM</name>
<evidence type="ECO:0000313" key="2">
    <source>
        <dbReference type="Proteomes" id="UP000095597"/>
    </source>
</evidence>
<dbReference type="SUPFAM" id="SSF53300">
    <property type="entry name" value="vWA-like"/>
    <property type="match status" value="1"/>
</dbReference>
<reference evidence="1 2" key="1">
    <citation type="submission" date="2015-09" db="EMBL/GenBank/DDBJ databases">
        <authorList>
            <consortium name="Pathogen Informatics"/>
        </authorList>
    </citation>
    <scope>NUCLEOTIDE SEQUENCE [LARGE SCALE GENOMIC DNA]</scope>
    <source>
        <strain evidence="1 2">2789STDY5834961</strain>
    </source>
</reference>
<protein>
    <submittedName>
        <fullName evidence="1">Nitric oxide reductase activation protein</fullName>
    </submittedName>
</protein>
<dbReference type="AlphaFoldDB" id="A0A173V1N7"/>
<gene>
    <name evidence="1" type="ORF">ERS852573_02431</name>
</gene>
<dbReference type="EMBL" id="CYXO01000017">
    <property type="protein sequence ID" value="CUN20217.1"/>
    <property type="molecule type" value="Genomic_DNA"/>
</dbReference>
<organism evidence="1 2">
    <name type="scientific">Dorea longicatena</name>
    <dbReference type="NCBI Taxonomy" id="88431"/>
    <lineage>
        <taxon>Bacteria</taxon>
        <taxon>Bacillati</taxon>
        <taxon>Bacillota</taxon>
        <taxon>Clostridia</taxon>
        <taxon>Lachnospirales</taxon>
        <taxon>Lachnospiraceae</taxon>
        <taxon>Dorea</taxon>
    </lineage>
</organism>
<dbReference type="PANTHER" id="PTHR41248:SF1">
    <property type="entry name" value="NORD PROTEIN"/>
    <property type="match status" value="1"/>
</dbReference>
<dbReference type="Proteomes" id="UP000095597">
    <property type="component" value="Unassembled WGS sequence"/>
</dbReference>
<proteinExistence type="predicted"/>
<dbReference type="InterPro" id="IPR036465">
    <property type="entry name" value="vWFA_dom_sf"/>
</dbReference>
<sequence length="595" mass="69507">MCYSMAEIEEQELREAKRACNFIWAAAENYELEPLFLAFASNGTADMYLNLIIGLTYKWYDQEKIDDFFNQLGGKDRELYEGLLWIGLENALYQKERKIRSVMEELRREYALDNLNRYRNYKEYARIEQIRNAHCREILEQPSELTTEEEELLHAFSYTEEMTTDEILEQTRENLWKYFSYRPSKAAKKKGVYFLQKVAGAFHSVGKVSTTYVRAKYYEDKDVGSEEKTGVIERSKHYLVQFSLKNDPGEARIYVEACFGKNMYPQTEQERIEQEICVDKHKNCHVLFTRGRSGWKEKQKSKTKLKELSEIKRKRERQEILEFQKESAQQYEKNKQYYEKNRAIYRNSIRKLTEKLRICLETQDETFPEMATHGKINPREVWKAVYLDNPRVFERKEEVEIPGFSVDMLIDASSSRKQMQEQIAAQAYVLAESLEECGIPAQIYSYCSIRGFTVMRIFKDYEEEQVGNELFGYVAAGNNRDGLALRAAGYLMEASKKAKRILLVLTDANPMDDQNIGEGAFYTNKEYTDQPAIEDTAREVQRLKQKGIQVIGIFMGSAKSREAAREIFDRELVQIQNINDFAGAVGRVLGEVMTP</sequence>
<dbReference type="PANTHER" id="PTHR41248">
    <property type="entry name" value="NORD PROTEIN"/>
    <property type="match status" value="1"/>
</dbReference>
<dbReference type="InterPro" id="IPR051928">
    <property type="entry name" value="NorD/CobT"/>
</dbReference>
<dbReference type="Gene3D" id="3.40.50.410">
    <property type="entry name" value="von Willebrand factor, type A domain"/>
    <property type="match status" value="1"/>
</dbReference>
<evidence type="ECO:0000313" key="1">
    <source>
        <dbReference type="EMBL" id="CUN20217.1"/>
    </source>
</evidence>